<dbReference type="EMBL" id="NKHU02000062">
    <property type="protein sequence ID" value="RHZ59240.1"/>
    <property type="molecule type" value="Genomic_DNA"/>
</dbReference>
<dbReference type="AlphaFoldDB" id="A0A397HFN3"/>
<dbReference type="RefSeq" id="XP_026615653.1">
    <property type="nucleotide sequence ID" value="XM_026754618.1"/>
</dbReference>
<evidence type="ECO:0000313" key="2">
    <source>
        <dbReference type="Proteomes" id="UP000215305"/>
    </source>
</evidence>
<proteinExistence type="predicted"/>
<organism evidence="1 2">
    <name type="scientific">Aspergillus thermomutatus</name>
    <name type="common">Neosartorya pseudofischeri</name>
    <dbReference type="NCBI Taxonomy" id="41047"/>
    <lineage>
        <taxon>Eukaryota</taxon>
        <taxon>Fungi</taxon>
        <taxon>Dikarya</taxon>
        <taxon>Ascomycota</taxon>
        <taxon>Pezizomycotina</taxon>
        <taxon>Eurotiomycetes</taxon>
        <taxon>Eurotiomycetidae</taxon>
        <taxon>Eurotiales</taxon>
        <taxon>Aspergillaceae</taxon>
        <taxon>Aspergillus</taxon>
        <taxon>Aspergillus subgen. Fumigati</taxon>
    </lineage>
</organism>
<name>A0A397HFN3_ASPTH</name>
<accession>A0A397HFN3</accession>
<evidence type="ECO:0000313" key="1">
    <source>
        <dbReference type="EMBL" id="RHZ59240.1"/>
    </source>
</evidence>
<keyword evidence="2" id="KW-1185">Reference proteome</keyword>
<dbReference type="STRING" id="41047.A0A397HFN3"/>
<sequence length="116" mass="12701">MEPPRQPTARRYPSIAAVSVHPGIILTELYSPSSERSTIAALGSKIVSLFGTPVPAGAYNQLWAAAGAKKHHLVNGAYYVPVGNFKAHNKYAQSEEQGRCLWDWTEAELRKFGAFT</sequence>
<reference evidence="1" key="1">
    <citation type="submission" date="2018-08" db="EMBL/GenBank/DDBJ databases">
        <title>Draft genome sequence of azole-resistant Aspergillus thermomutatus (Neosartorya pseudofischeri) strain HMR AF 39, isolated from a human nasal aspirate.</title>
        <authorList>
            <person name="Parent-Michaud M."/>
            <person name="Dufresne P.J."/>
            <person name="Fournier E."/>
            <person name="Martineau C."/>
            <person name="Moreira S."/>
            <person name="Perkins V."/>
            <person name="De Repentigny L."/>
            <person name="Dufresne S.F."/>
        </authorList>
    </citation>
    <scope>NUCLEOTIDE SEQUENCE [LARGE SCALE GENOMIC DNA]</scope>
    <source>
        <strain evidence="1">HMR AF 39</strain>
    </source>
</reference>
<comment type="caution">
    <text evidence="1">The sequence shown here is derived from an EMBL/GenBank/DDBJ whole genome shotgun (WGS) entry which is preliminary data.</text>
</comment>
<dbReference type="Proteomes" id="UP000215305">
    <property type="component" value="Unassembled WGS sequence"/>
</dbReference>
<gene>
    <name evidence="1" type="ORF">CDV56_100999</name>
</gene>
<dbReference type="OrthoDB" id="191139at2759"/>
<dbReference type="VEuPathDB" id="FungiDB:CDV56_100999"/>
<protein>
    <submittedName>
        <fullName evidence="1">Uncharacterized protein</fullName>
    </submittedName>
</protein>
<dbReference type="Gene3D" id="3.40.50.720">
    <property type="entry name" value="NAD(P)-binding Rossmann-like Domain"/>
    <property type="match status" value="1"/>
</dbReference>
<dbReference type="GeneID" id="38122973"/>